<name>A0A448GXE3_9GAMM</name>
<accession>A0A448GXE3</accession>
<dbReference type="OrthoDB" id="6650372at2"/>
<evidence type="ECO:0000313" key="3">
    <source>
        <dbReference type="Proteomes" id="UP000274100"/>
    </source>
</evidence>
<dbReference type="Proteomes" id="UP000274100">
    <property type="component" value="Chromosome"/>
</dbReference>
<feature type="signal peptide" evidence="1">
    <location>
        <begin position="1"/>
        <end position="20"/>
    </location>
</feature>
<dbReference type="AlphaFoldDB" id="A0A448GXE3"/>
<dbReference type="RefSeq" id="WP_126331111.1">
    <property type="nucleotide sequence ID" value="NZ_LR134343.1"/>
</dbReference>
<dbReference type="KEGG" id="mcun:NCTC10297_01469"/>
<dbReference type="EMBL" id="LR134343">
    <property type="protein sequence ID" value="VEG13504.1"/>
    <property type="molecule type" value="Genomic_DNA"/>
</dbReference>
<feature type="chain" id="PRO_5019061840" description="Secreted protein" evidence="1">
    <location>
        <begin position="21"/>
        <end position="121"/>
    </location>
</feature>
<evidence type="ECO:0008006" key="4">
    <source>
        <dbReference type="Google" id="ProtNLM"/>
    </source>
</evidence>
<gene>
    <name evidence="2" type="ORF">NCTC10297_01469</name>
</gene>
<evidence type="ECO:0000313" key="2">
    <source>
        <dbReference type="EMBL" id="VEG13504.1"/>
    </source>
</evidence>
<sequence>MKFKLLVMTMLLATVSMSYADINQGQKIEICAKERGMYQWGSAYRYNALLTNSQQMNESFGRDAFPMSNYLIFEGNDSTEEDSKFQVVKLTTVLTFSYQEAENLDGTRWLVAKKSPNQICR</sequence>
<reference evidence="2 3" key="1">
    <citation type="submission" date="2018-12" db="EMBL/GenBank/DDBJ databases">
        <authorList>
            <consortium name="Pathogen Informatics"/>
        </authorList>
    </citation>
    <scope>NUCLEOTIDE SEQUENCE [LARGE SCALE GENOMIC DNA]</scope>
    <source>
        <strain evidence="2 3">NCTC10297</strain>
    </source>
</reference>
<proteinExistence type="predicted"/>
<organism evidence="2 3">
    <name type="scientific">Moraxella cuniculi</name>
    <dbReference type="NCBI Taxonomy" id="34061"/>
    <lineage>
        <taxon>Bacteria</taxon>
        <taxon>Pseudomonadati</taxon>
        <taxon>Pseudomonadota</taxon>
        <taxon>Gammaproteobacteria</taxon>
        <taxon>Moraxellales</taxon>
        <taxon>Moraxellaceae</taxon>
        <taxon>Moraxella</taxon>
    </lineage>
</organism>
<protein>
    <recommendedName>
        <fullName evidence="4">Secreted protein</fullName>
    </recommendedName>
</protein>
<keyword evidence="1" id="KW-0732">Signal</keyword>
<evidence type="ECO:0000256" key="1">
    <source>
        <dbReference type="SAM" id="SignalP"/>
    </source>
</evidence>